<dbReference type="GO" id="GO:0005576">
    <property type="term" value="C:extracellular region"/>
    <property type="evidence" value="ECO:0007669"/>
    <property type="project" value="UniProtKB-SubCell"/>
</dbReference>
<keyword evidence="2 8" id="KW-0645">Protease</keyword>
<evidence type="ECO:0000256" key="4">
    <source>
        <dbReference type="ARBA" id="ARBA00022801"/>
    </source>
</evidence>
<dbReference type="OrthoDB" id="291295at2"/>
<dbReference type="GO" id="GO:0004222">
    <property type="term" value="F:metalloendopeptidase activity"/>
    <property type="evidence" value="ECO:0007669"/>
    <property type="project" value="UniProtKB-UniRule"/>
</dbReference>
<dbReference type="Pfam" id="PF01447">
    <property type="entry name" value="Peptidase_M4"/>
    <property type="match status" value="1"/>
</dbReference>
<keyword evidence="3" id="KW-0479">Metal-binding</keyword>
<evidence type="ECO:0000256" key="8">
    <source>
        <dbReference type="RuleBase" id="RU366073"/>
    </source>
</evidence>
<dbReference type="GO" id="GO:0046872">
    <property type="term" value="F:metal ion binding"/>
    <property type="evidence" value="ECO:0007669"/>
    <property type="project" value="UniProtKB-UniRule"/>
</dbReference>
<evidence type="ECO:0000313" key="12">
    <source>
        <dbReference type="EMBL" id="RLV47659.1"/>
    </source>
</evidence>
<comment type="subcellular location">
    <subcellularLocation>
        <location evidence="8">Secreted</location>
    </subcellularLocation>
</comment>
<keyword evidence="4 8" id="KW-0378">Hydrolase</keyword>
<evidence type="ECO:0000256" key="2">
    <source>
        <dbReference type="ARBA" id="ARBA00022670"/>
    </source>
</evidence>
<dbReference type="InterPro" id="IPR001570">
    <property type="entry name" value="Peptidase_M4_C_domain"/>
</dbReference>
<dbReference type="InterPro" id="IPR023612">
    <property type="entry name" value="Peptidase_M4"/>
</dbReference>
<dbReference type="GO" id="GO:0006508">
    <property type="term" value="P:proteolysis"/>
    <property type="evidence" value="ECO:0007669"/>
    <property type="project" value="UniProtKB-KW"/>
</dbReference>
<dbReference type="AlphaFoldDB" id="A0A3L8NZE2"/>
<dbReference type="Proteomes" id="UP000281708">
    <property type="component" value="Unassembled WGS sequence"/>
</dbReference>
<evidence type="ECO:0000256" key="6">
    <source>
        <dbReference type="ARBA" id="ARBA00023049"/>
    </source>
</evidence>
<keyword evidence="13" id="KW-1185">Reference proteome</keyword>
<dbReference type="CDD" id="cd09597">
    <property type="entry name" value="M4_TLP"/>
    <property type="match status" value="1"/>
</dbReference>
<dbReference type="Gene3D" id="3.10.170.10">
    <property type="match status" value="1"/>
</dbReference>
<evidence type="ECO:0000259" key="10">
    <source>
        <dbReference type="Pfam" id="PF01447"/>
    </source>
</evidence>
<feature type="domain" description="Peptidase M4" evidence="10">
    <location>
        <begin position="56"/>
        <end position="165"/>
    </location>
</feature>
<name>A0A3L8NZE2_9ACTN</name>
<gene>
    <name evidence="12" type="ORF">D9V37_15980</name>
</gene>
<feature type="active site" evidence="7">
    <location>
        <position position="158"/>
    </location>
</feature>
<evidence type="ECO:0000259" key="11">
    <source>
        <dbReference type="Pfam" id="PF02868"/>
    </source>
</evidence>
<dbReference type="InterPro" id="IPR013856">
    <property type="entry name" value="Peptidase_M4_domain"/>
</dbReference>
<dbReference type="Gene3D" id="1.10.390.10">
    <property type="entry name" value="Neutral Protease Domain 2"/>
    <property type="match status" value="1"/>
</dbReference>
<keyword evidence="6 8" id="KW-0482">Metalloprotease</keyword>
<comment type="function">
    <text evidence="8">Extracellular zinc metalloprotease.</text>
</comment>
<keyword evidence="8" id="KW-0964">Secreted</keyword>
<dbReference type="PRINTS" id="PR00730">
    <property type="entry name" value="THERMOLYSIN"/>
</dbReference>
<evidence type="ECO:0000256" key="3">
    <source>
        <dbReference type="ARBA" id="ARBA00022723"/>
    </source>
</evidence>
<evidence type="ECO:0000256" key="7">
    <source>
        <dbReference type="PIRSR" id="PIRSR623612-1"/>
    </source>
</evidence>
<comment type="cofactor">
    <cofactor evidence="8">
        <name>Zn(2+)</name>
        <dbReference type="ChEBI" id="CHEBI:29105"/>
    </cofactor>
</comment>
<dbReference type="RefSeq" id="WP_121807165.1">
    <property type="nucleotide sequence ID" value="NZ_RDBE01000010.1"/>
</dbReference>
<comment type="similarity">
    <text evidence="1 8">Belongs to the peptidase M4 family.</text>
</comment>
<organism evidence="12 13">
    <name type="scientific">Nocardioides mangrovicus</name>
    <dbReference type="NCBI Taxonomy" id="2478913"/>
    <lineage>
        <taxon>Bacteria</taxon>
        <taxon>Bacillati</taxon>
        <taxon>Actinomycetota</taxon>
        <taxon>Actinomycetes</taxon>
        <taxon>Propionibacteriales</taxon>
        <taxon>Nocardioidaceae</taxon>
        <taxon>Nocardioides</taxon>
    </lineage>
</organism>
<sequence>MRHAFVPDYLLERVRAMDDAHCARCADLTLEHDRRFRATRGAQSLTATAVASGKPWEIHDAEHGTTLPGRLVRSPGDAATGDDATDEAADGIAAALAMYAEVYDRDSFDDKGADVLGTVHYDQNYDNAFWNGTQLVFGDGDGKAFGRFTRPVDVLGHELTHAVTERTAGLTYEGQSGALNESISDVFGISLKQRLLKQSAKQADWLIGEGIFLAGVKGTALRSMKAPGTAYDDPQLGKDPQVGDMKDYVDTSDDNGGVHTNSGIPNRAFYLAATAVGGSAAEGAGRIWYAALTSGIGADTDFAGFATATVDAAGEHADDVRKAWQGVGVTAS</sequence>
<dbReference type="EMBL" id="RDBE01000010">
    <property type="protein sequence ID" value="RLV47659.1"/>
    <property type="molecule type" value="Genomic_DNA"/>
</dbReference>
<dbReference type="InterPro" id="IPR052759">
    <property type="entry name" value="Metalloprotease_M4"/>
</dbReference>
<accession>A0A3L8NZE2</accession>
<evidence type="ECO:0000256" key="1">
    <source>
        <dbReference type="ARBA" id="ARBA00009388"/>
    </source>
</evidence>
<dbReference type="SUPFAM" id="SSF55486">
    <property type="entry name" value="Metalloproteases ('zincins'), catalytic domain"/>
    <property type="match status" value="1"/>
</dbReference>
<dbReference type="PANTHER" id="PTHR43579">
    <property type="match status" value="1"/>
</dbReference>
<evidence type="ECO:0000256" key="5">
    <source>
        <dbReference type="ARBA" id="ARBA00022833"/>
    </source>
</evidence>
<feature type="domain" description="Peptidase M4 C-terminal" evidence="11">
    <location>
        <begin position="168"/>
        <end position="329"/>
    </location>
</feature>
<protein>
    <recommendedName>
        <fullName evidence="8">Neutral metalloproteinase</fullName>
        <ecNumber evidence="8">3.4.24.-</ecNumber>
    </recommendedName>
</protein>
<evidence type="ECO:0000256" key="9">
    <source>
        <dbReference type="SAM" id="MobiDB-lite"/>
    </source>
</evidence>
<feature type="active site" description="Proton donor" evidence="7">
    <location>
        <position position="259"/>
    </location>
</feature>
<comment type="caution">
    <text evidence="12">The sequence shown here is derived from an EMBL/GenBank/DDBJ whole genome shotgun (WGS) entry which is preliminary data.</text>
</comment>
<dbReference type="Pfam" id="PF02868">
    <property type="entry name" value="Peptidase_M4_C"/>
    <property type="match status" value="1"/>
</dbReference>
<dbReference type="PANTHER" id="PTHR43579:SF1">
    <property type="entry name" value="NEUTRAL METALLOPROTEINASE"/>
    <property type="match status" value="1"/>
</dbReference>
<reference evidence="12 13" key="1">
    <citation type="submission" date="2018-10" db="EMBL/GenBank/DDBJ databases">
        <title>Marmoricola sp. 4Q3S-7 whole genome shotgun sequence.</title>
        <authorList>
            <person name="Li F."/>
        </authorList>
    </citation>
    <scope>NUCLEOTIDE SEQUENCE [LARGE SCALE GENOMIC DNA]</scope>
    <source>
        <strain evidence="12 13">4Q3S-7</strain>
    </source>
</reference>
<dbReference type="EC" id="3.4.24.-" evidence="8"/>
<feature type="region of interest" description="Disordered" evidence="9">
    <location>
        <begin position="63"/>
        <end position="84"/>
    </location>
</feature>
<dbReference type="InterPro" id="IPR027268">
    <property type="entry name" value="Peptidase_M4/M1_CTD_sf"/>
</dbReference>
<keyword evidence="5 8" id="KW-0862">Zinc</keyword>
<evidence type="ECO:0000313" key="13">
    <source>
        <dbReference type="Proteomes" id="UP000281708"/>
    </source>
</evidence>
<proteinExistence type="inferred from homology"/>